<accession>A0A1M4TNT9</accession>
<evidence type="ECO:0000313" key="2">
    <source>
        <dbReference type="Proteomes" id="UP000184236"/>
    </source>
</evidence>
<proteinExistence type="predicted"/>
<dbReference type="RefSeq" id="WP_072883207.1">
    <property type="nucleotide sequence ID" value="NZ_FQVO01000001.1"/>
</dbReference>
<reference evidence="2" key="1">
    <citation type="submission" date="2016-11" db="EMBL/GenBank/DDBJ databases">
        <authorList>
            <person name="Varghese N."/>
            <person name="Submissions S."/>
        </authorList>
    </citation>
    <scope>NUCLEOTIDE SEQUENCE [LARGE SCALE GENOMIC DNA]</scope>
    <source>
        <strain evidence="2">DSM 26898</strain>
    </source>
</reference>
<sequence>MAENTLNIISSHIPQVAAGKYRINVKSENEILTTSSAVDFIVSGFVSQIPQTEVLSVYPPKEGQGNYAGTFPMVQFRRSSLPWDFDFTAEGERIPYLFLALFEEDELDQESGNIDSTKIKIRSGNTSDLDSAYEKDKEFTYLAVPKGSINLLPDANEMKYLAHVRIQEDQNTSMNFPSRTSIVLSKRMAFPEKRYRAFVCSYLMRSGNTFRLSGEKTDLLMVLYQWNFEVLANNAYQFNDLKFNGFYTETSSQRRNYENPVHYGEDKLFAFLEKNTSRFVNILKDLNSDDKKRSEILSLLKYEGKTLKGLLHELVFSEIGYHKTLRDNKWIAELIDLGKVPLLHHLKSGGKMVSWYHGPFVRSGYNVVFKGFSINPEEGIDLGENIPDHSEKLIFYSKDTNMLDLGYAAAWQLGRLLVMNNVKVVQEIKKWKHQLRINELILSQNQEYSPVNLSVDNSVRQLPELIRNFIKNIVKFVDFPYYYLFPDETLLPEGSIRYFKLDNAWILSMLFGIFSIGNDFKIRDFKRYVLHNSSFSEVFDYKKSYTGFAMHSEIISNWPQLQIETDNGSGFQYVTDLTSMVRLYMINGSFSTISLFMKNENAHFAIDFPNQYTIDKNTDGLLTFSNKNGDTEYSVSGFEKNIYKNRMPFDLLSRQPKVVFTIR</sequence>
<evidence type="ECO:0000313" key="1">
    <source>
        <dbReference type="EMBL" id="SHE46160.1"/>
    </source>
</evidence>
<dbReference type="STRING" id="1302685.SAMN05444408_101485"/>
<dbReference type="AlphaFoldDB" id="A0A1M4TNT9"/>
<dbReference type="OrthoDB" id="4846903at2"/>
<organism evidence="1 2">
    <name type="scientific">Chryseobacterium takakiae</name>
    <dbReference type="NCBI Taxonomy" id="1302685"/>
    <lineage>
        <taxon>Bacteria</taxon>
        <taxon>Pseudomonadati</taxon>
        <taxon>Bacteroidota</taxon>
        <taxon>Flavobacteriia</taxon>
        <taxon>Flavobacteriales</taxon>
        <taxon>Weeksellaceae</taxon>
        <taxon>Chryseobacterium group</taxon>
        <taxon>Chryseobacterium</taxon>
    </lineage>
</organism>
<dbReference type="Proteomes" id="UP000184236">
    <property type="component" value="Unassembled WGS sequence"/>
</dbReference>
<keyword evidence="2" id="KW-1185">Reference proteome</keyword>
<gene>
    <name evidence="1" type="ORF">SAMN05444408_101485</name>
</gene>
<name>A0A1M4TNT9_9FLAO</name>
<protein>
    <submittedName>
        <fullName evidence="1">Uncharacterized protein</fullName>
    </submittedName>
</protein>
<dbReference type="EMBL" id="FQVO01000001">
    <property type="protein sequence ID" value="SHE46160.1"/>
    <property type="molecule type" value="Genomic_DNA"/>
</dbReference>